<keyword evidence="2" id="KW-1185">Reference proteome</keyword>
<proteinExistence type="predicted"/>
<comment type="caution">
    <text evidence="1">The sequence shown here is derived from an EMBL/GenBank/DDBJ whole genome shotgun (WGS) entry which is preliminary data.</text>
</comment>
<dbReference type="AlphaFoldDB" id="A0A4Z2FGT7"/>
<protein>
    <submittedName>
        <fullName evidence="1">Uncharacterized protein</fullName>
    </submittedName>
</protein>
<name>A0A4Z2FGT7_9TELE</name>
<dbReference type="OrthoDB" id="435881at2759"/>
<reference evidence="1 2" key="1">
    <citation type="submission" date="2019-03" db="EMBL/GenBank/DDBJ databases">
        <title>First draft genome of Liparis tanakae, snailfish: a comprehensive survey of snailfish specific genes.</title>
        <authorList>
            <person name="Kim W."/>
            <person name="Song I."/>
            <person name="Jeong J.-H."/>
            <person name="Kim D."/>
            <person name="Kim S."/>
            <person name="Ryu S."/>
            <person name="Song J.Y."/>
            <person name="Lee S.K."/>
        </authorList>
    </citation>
    <scope>NUCLEOTIDE SEQUENCE [LARGE SCALE GENOMIC DNA]</scope>
    <source>
        <tissue evidence="1">Muscle</tissue>
    </source>
</reference>
<accession>A0A4Z2FGT7</accession>
<sequence length="100" mass="10969">MSPSAAAREAGKELVRKTLREVLVGREDPDGFFATCVSVLGPQETRAQFRSLIRPLGTAHGALHATLASIYEGYFTEVSVCLLNICEHNNVINKVIMYAF</sequence>
<evidence type="ECO:0000313" key="2">
    <source>
        <dbReference type="Proteomes" id="UP000314294"/>
    </source>
</evidence>
<dbReference type="EMBL" id="SRLO01001229">
    <property type="protein sequence ID" value="TNN39974.1"/>
    <property type="molecule type" value="Genomic_DNA"/>
</dbReference>
<dbReference type="Proteomes" id="UP000314294">
    <property type="component" value="Unassembled WGS sequence"/>
</dbReference>
<organism evidence="1 2">
    <name type="scientific">Liparis tanakae</name>
    <name type="common">Tanaka's snailfish</name>
    <dbReference type="NCBI Taxonomy" id="230148"/>
    <lineage>
        <taxon>Eukaryota</taxon>
        <taxon>Metazoa</taxon>
        <taxon>Chordata</taxon>
        <taxon>Craniata</taxon>
        <taxon>Vertebrata</taxon>
        <taxon>Euteleostomi</taxon>
        <taxon>Actinopterygii</taxon>
        <taxon>Neopterygii</taxon>
        <taxon>Teleostei</taxon>
        <taxon>Neoteleostei</taxon>
        <taxon>Acanthomorphata</taxon>
        <taxon>Eupercaria</taxon>
        <taxon>Perciformes</taxon>
        <taxon>Cottioidei</taxon>
        <taxon>Cottales</taxon>
        <taxon>Liparidae</taxon>
        <taxon>Liparis</taxon>
    </lineage>
</organism>
<gene>
    <name evidence="1" type="ORF">EYF80_049850</name>
</gene>
<evidence type="ECO:0000313" key="1">
    <source>
        <dbReference type="EMBL" id="TNN39974.1"/>
    </source>
</evidence>